<dbReference type="GO" id="GO:0005507">
    <property type="term" value="F:copper ion binding"/>
    <property type="evidence" value="ECO:0007669"/>
    <property type="project" value="InterPro"/>
</dbReference>
<reference evidence="3" key="1">
    <citation type="submission" date="2022-07" db="EMBL/GenBank/DDBJ databases">
        <title>Phylogenomic reconstructions and comparative analyses of Kickxellomycotina fungi.</title>
        <authorList>
            <person name="Reynolds N.K."/>
            <person name="Stajich J.E."/>
            <person name="Barry K."/>
            <person name="Grigoriev I.V."/>
            <person name="Crous P."/>
            <person name="Smith M.E."/>
        </authorList>
    </citation>
    <scope>NUCLEOTIDE SEQUENCE</scope>
    <source>
        <strain evidence="3">NRRL 1565</strain>
    </source>
</reference>
<dbReference type="EMBL" id="JANBUO010001707">
    <property type="protein sequence ID" value="KAJ2797128.1"/>
    <property type="molecule type" value="Genomic_DNA"/>
</dbReference>
<protein>
    <recommendedName>
        <fullName evidence="2">Superoxide dismutase copper/zinc binding domain-containing protein</fullName>
    </recommendedName>
</protein>
<evidence type="ECO:0000259" key="2">
    <source>
        <dbReference type="Pfam" id="PF00080"/>
    </source>
</evidence>
<feature type="domain" description="Superoxide dismutase copper/zinc binding" evidence="2">
    <location>
        <begin position="50"/>
        <end position="172"/>
    </location>
</feature>
<sequence length="231" mass="23415">MLKKIFSCAFAALAIASAVSSQELAGRAADAEDVVLAIAKPSGHNIEAMFTFTRMADGVGLHLSINATGLDKGAEYPFHIHVDSVPSNGNCTATGGHLDPHGVKAAAGESYKCSKSDILKTCELGDLAGVFGNMVGDKEGNASGDFVATELAFGGDNTILDHSIVIHNSAGDRVACANIAAFVLGGDNNSDQLIDAAGSHESSDDSTSSDASSIAAKVSGLLASLVFAAMI</sequence>
<feature type="signal peptide" evidence="1">
    <location>
        <begin position="1"/>
        <end position="21"/>
    </location>
</feature>
<keyword evidence="1" id="KW-0732">Signal</keyword>
<dbReference type="SUPFAM" id="SSF49329">
    <property type="entry name" value="Cu,Zn superoxide dismutase-like"/>
    <property type="match status" value="1"/>
</dbReference>
<comment type="caution">
    <text evidence="3">The sequence shown here is derived from an EMBL/GenBank/DDBJ whole genome shotgun (WGS) entry which is preliminary data.</text>
</comment>
<dbReference type="Pfam" id="PF00080">
    <property type="entry name" value="Sod_Cu"/>
    <property type="match status" value="1"/>
</dbReference>
<dbReference type="InterPro" id="IPR024134">
    <property type="entry name" value="SOD_Cu/Zn_/chaperone"/>
</dbReference>
<gene>
    <name evidence="3" type="ORF">H4R20_005302</name>
</gene>
<dbReference type="InterPro" id="IPR001424">
    <property type="entry name" value="SOD_Cu_Zn_dom"/>
</dbReference>
<dbReference type="Gene3D" id="2.60.40.200">
    <property type="entry name" value="Superoxide dismutase, copper/zinc binding domain"/>
    <property type="match status" value="1"/>
</dbReference>
<dbReference type="PANTHER" id="PTHR10003">
    <property type="entry name" value="SUPEROXIDE DISMUTASE CU-ZN -RELATED"/>
    <property type="match status" value="1"/>
</dbReference>
<accession>A0A9W8HRP6</accession>
<keyword evidence="4" id="KW-1185">Reference proteome</keyword>
<dbReference type="Proteomes" id="UP001140094">
    <property type="component" value="Unassembled WGS sequence"/>
</dbReference>
<evidence type="ECO:0000256" key="1">
    <source>
        <dbReference type="SAM" id="SignalP"/>
    </source>
</evidence>
<organism evidence="3 4">
    <name type="scientific">Coemansia guatemalensis</name>
    <dbReference type="NCBI Taxonomy" id="2761395"/>
    <lineage>
        <taxon>Eukaryota</taxon>
        <taxon>Fungi</taxon>
        <taxon>Fungi incertae sedis</taxon>
        <taxon>Zoopagomycota</taxon>
        <taxon>Kickxellomycotina</taxon>
        <taxon>Kickxellomycetes</taxon>
        <taxon>Kickxellales</taxon>
        <taxon>Kickxellaceae</taxon>
        <taxon>Coemansia</taxon>
    </lineage>
</organism>
<dbReference type="GO" id="GO:0006801">
    <property type="term" value="P:superoxide metabolic process"/>
    <property type="evidence" value="ECO:0007669"/>
    <property type="project" value="InterPro"/>
</dbReference>
<name>A0A9W8HRP6_9FUNG</name>
<evidence type="ECO:0000313" key="4">
    <source>
        <dbReference type="Proteomes" id="UP001140094"/>
    </source>
</evidence>
<dbReference type="InterPro" id="IPR036423">
    <property type="entry name" value="SOD-like_Cu/Zn_dom_sf"/>
</dbReference>
<proteinExistence type="predicted"/>
<feature type="chain" id="PRO_5040724610" description="Superoxide dismutase copper/zinc binding domain-containing protein" evidence="1">
    <location>
        <begin position="22"/>
        <end position="231"/>
    </location>
</feature>
<evidence type="ECO:0000313" key="3">
    <source>
        <dbReference type="EMBL" id="KAJ2797128.1"/>
    </source>
</evidence>
<dbReference type="OrthoDB" id="159229at2759"/>
<dbReference type="AlphaFoldDB" id="A0A9W8HRP6"/>